<gene>
    <name evidence="1" type="ORF">K458DRAFT_485967</name>
</gene>
<dbReference type="SUPFAM" id="SSF48403">
    <property type="entry name" value="Ankyrin repeat"/>
    <property type="match status" value="1"/>
</dbReference>
<evidence type="ECO:0008006" key="3">
    <source>
        <dbReference type="Google" id="ProtNLM"/>
    </source>
</evidence>
<dbReference type="Proteomes" id="UP000799291">
    <property type="component" value="Unassembled WGS sequence"/>
</dbReference>
<dbReference type="AlphaFoldDB" id="A0A6G1J8S4"/>
<proteinExistence type="predicted"/>
<evidence type="ECO:0000313" key="1">
    <source>
        <dbReference type="EMBL" id="KAF2686818.1"/>
    </source>
</evidence>
<name>A0A6G1J8S4_9PLEO</name>
<sequence length="535" mass="61048">MGILDLPIELLRPIVKDVVLRHGRCGRYRGCCMQGFLYEWNNTDMLCLARVNTVFEWEVFMIWHEQRFLIDYRVSLCPVLLAHRDAPEIFARYISRLPRHYSSWCLHFPALINRIVDIIIQLDRPTGAVNIHAVRDHHIRALCHRANLRSLAYAETGRISRQPFRNHLLLSAICLQKKLIMEELTLLKFDLSDVESEYWSKPLNAAIRSGNAALVRIFIRQEPHFRNDKKNWSYVEDAVRSTNTLEILPMLLRQEGYHGTYETFHSFERAFKRAIKLDKEQVADMLLDTHRGLFGHGCFGYSLRSALVEACKRDMHRLVPRLIDAGGYLREGRWTGPKLCDLLFTAHEAGHESVVEVLVGKTEILRNRNLKHEYLANAAISGNVIMLQILLDAGATITAIPVMNVLAELAPRPQAVEAVLYLLDRVTIEELSRAEYCVGFSLADCMMAAAQQGNTKFLIALAYYGVPLEDYDGYGFYINADCPPPIVAAKAFKQAETVEALKEIGVSDMDPMQSIIARHFKSGRYPCDPPPFIVH</sequence>
<dbReference type="Gene3D" id="1.25.40.20">
    <property type="entry name" value="Ankyrin repeat-containing domain"/>
    <property type="match status" value="1"/>
</dbReference>
<accession>A0A6G1J8S4</accession>
<dbReference type="OrthoDB" id="3787333at2759"/>
<dbReference type="InterPro" id="IPR036770">
    <property type="entry name" value="Ankyrin_rpt-contain_sf"/>
</dbReference>
<organism evidence="1 2">
    <name type="scientific">Lentithecium fluviatile CBS 122367</name>
    <dbReference type="NCBI Taxonomy" id="1168545"/>
    <lineage>
        <taxon>Eukaryota</taxon>
        <taxon>Fungi</taxon>
        <taxon>Dikarya</taxon>
        <taxon>Ascomycota</taxon>
        <taxon>Pezizomycotina</taxon>
        <taxon>Dothideomycetes</taxon>
        <taxon>Pleosporomycetidae</taxon>
        <taxon>Pleosporales</taxon>
        <taxon>Massarineae</taxon>
        <taxon>Lentitheciaceae</taxon>
        <taxon>Lentithecium</taxon>
    </lineage>
</organism>
<dbReference type="EMBL" id="MU005576">
    <property type="protein sequence ID" value="KAF2686818.1"/>
    <property type="molecule type" value="Genomic_DNA"/>
</dbReference>
<reference evidence="1" key="1">
    <citation type="journal article" date="2020" name="Stud. Mycol.">
        <title>101 Dothideomycetes genomes: a test case for predicting lifestyles and emergence of pathogens.</title>
        <authorList>
            <person name="Haridas S."/>
            <person name="Albert R."/>
            <person name="Binder M."/>
            <person name="Bloem J."/>
            <person name="Labutti K."/>
            <person name="Salamov A."/>
            <person name="Andreopoulos B."/>
            <person name="Baker S."/>
            <person name="Barry K."/>
            <person name="Bills G."/>
            <person name="Bluhm B."/>
            <person name="Cannon C."/>
            <person name="Castanera R."/>
            <person name="Culley D."/>
            <person name="Daum C."/>
            <person name="Ezra D."/>
            <person name="Gonzalez J."/>
            <person name="Henrissat B."/>
            <person name="Kuo A."/>
            <person name="Liang C."/>
            <person name="Lipzen A."/>
            <person name="Lutzoni F."/>
            <person name="Magnuson J."/>
            <person name="Mondo S."/>
            <person name="Nolan M."/>
            <person name="Ohm R."/>
            <person name="Pangilinan J."/>
            <person name="Park H.-J."/>
            <person name="Ramirez L."/>
            <person name="Alfaro M."/>
            <person name="Sun H."/>
            <person name="Tritt A."/>
            <person name="Yoshinaga Y."/>
            <person name="Zwiers L.-H."/>
            <person name="Turgeon B."/>
            <person name="Goodwin S."/>
            <person name="Spatafora J."/>
            <person name="Crous P."/>
            <person name="Grigoriev I."/>
        </authorList>
    </citation>
    <scope>NUCLEOTIDE SEQUENCE</scope>
    <source>
        <strain evidence="1">CBS 122367</strain>
    </source>
</reference>
<protein>
    <recommendedName>
        <fullName evidence="3">Ankyrin</fullName>
    </recommendedName>
</protein>
<keyword evidence="2" id="KW-1185">Reference proteome</keyword>
<evidence type="ECO:0000313" key="2">
    <source>
        <dbReference type="Proteomes" id="UP000799291"/>
    </source>
</evidence>